<keyword evidence="3" id="KW-0408">Iron</keyword>
<evidence type="ECO:0000313" key="8">
    <source>
        <dbReference type="Proteomes" id="UP000017148"/>
    </source>
</evidence>
<dbReference type="Gene3D" id="3.30.70.20">
    <property type="match status" value="1"/>
</dbReference>
<dbReference type="InterPro" id="IPR017900">
    <property type="entry name" value="4Fe4S_Fe_S_CS"/>
</dbReference>
<feature type="domain" description="4Fe-4S ferredoxin-type" evidence="5">
    <location>
        <begin position="2"/>
        <end position="31"/>
    </location>
</feature>
<protein>
    <submittedName>
        <fullName evidence="7">Fe-only hydrogenase, hydrogen sensor subunit HfsB</fullName>
    </submittedName>
</protein>
<dbReference type="SUPFAM" id="SSF53920">
    <property type="entry name" value="Fe-only hydrogenase"/>
    <property type="match status" value="1"/>
</dbReference>
<dbReference type="eggNOG" id="COG1145">
    <property type="taxonomic scope" value="Bacteria"/>
</dbReference>
<dbReference type="OrthoDB" id="9798098at2"/>
<dbReference type="Proteomes" id="UP000017148">
    <property type="component" value="Unassembled WGS sequence"/>
</dbReference>
<dbReference type="Gene3D" id="3.40.950.10">
    <property type="entry name" value="Fe-only Hydrogenase (Larger Subunit), Chain L, domain 3"/>
    <property type="match status" value="1"/>
</dbReference>
<dbReference type="Gene3D" id="1.10.15.40">
    <property type="entry name" value="Electron transport complex subunit B, putative Fe-S cluster"/>
    <property type="match status" value="1"/>
</dbReference>
<comment type="caution">
    <text evidence="7">The sequence shown here is derived from an EMBL/GenBank/DDBJ whole genome shotgun (WGS) entry which is preliminary data.</text>
</comment>
<keyword evidence="2" id="KW-0479">Metal-binding</keyword>
<evidence type="ECO:0000313" key="7">
    <source>
        <dbReference type="EMBL" id="ERP32069.1"/>
    </source>
</evidence>
<dbReference type="PANTHER" id="PTHR11615">
    <property type="entry name" value="NITRATE, FORMATE, IRON DEHYDROGENASE"/>
    <property type="match status" value="1"/>
</dbReference>
<dbReference type="GO" id="GO:0051539">
    <property type="term" value="F:4 iron, 4 sulfur cluster binding"/>
    <property type="evidence" value="ECO:0007669"/>
    <property type="project" value="UniProtKB-KW"/>
</dbReference>
<proteinExistence type="predicted"/>
<keyword evidence="1" id="KW-0004">4Fe-4S</keyword>
<evidence type="ECO:0000256" key="4">
    <source>
        <dbReference type="ARBA" id="ARBA00023014"/>
    </source>
</evidence>
<dbReference type="InterPro" id="IPR004108">
    <property type="entry name" value="Fe_hydrogenase_lsu_C"/>
</dbReference>
<accession>U7D6C5</accession>
<dbReference type="STRING" id="1313304.CALK_1055"/>
<evidence type="ECO:0000256" key="1">
    <source>
        <dbReference type="ARBA" id="ARBA00022485"/>
    </source>
</evidence>
<dbReference type="EMBL" id="ASJR01000007">
    <property type="protein sequence ID" value="ERP32069.1"/>
    <property type="molecule type" value="Genomic_DNA"/>
</dbReference>
<dbReference type="GO" id="GO:0046872">
    <property type="term" value="F:metal ion binding"/>
    <property type="evidence" value="ECO:0007669"/>
    <property type="project" value="UniProtKB-KW"/>
</dbReference>
<dbReference type="InterPro" id="IPR009016">
    <property type="entry name" value="Fe_hydrogenase"/>
</dbReference>
<evidence type="ECO:0000256" key="2">
    <source>
        <dbReference type="ARBA" id="ARBA00022723"/>
    </source>
</evidence>
<dbReference type="CDD" id="cd00130">
    <property type="entry name" value="PAS"/>
    <property type="match status" value="1"/>
</dbReference>
<dbReference type="PROSITE" id="PS51656">
    <property type="entry name" value="4FE4S"/>
    <property type="match status" value="1"/>
</dbReference>
<dbReference type="AlphaFoldDB" id="U7D6C5"/>
<reference evidence="7 8" key="1">
    <citation type="journal article" date="2013" name="Environ. Microbiol.">
        <title>Genome analysis of Chitinivibrio alkaliphilus gen. nov., sp. nov., a novel extremely haloalkaliphilic anaerobic chitinolytic bacterium from the candidate phylum Termite Group 3.</title>
        <authorList>
            <person name="Sorokin D.Y."/>
            <person name="Gumerov V.M."/>
            <person name="Rakitin A.L."/>
            <person name="Beletsky A.V."/>
            <person name="Damste J.S."/>
            <person name="Muyzer G."/>
            <person name="Mardanov A.V."/>
            <person name="Ravin N.V."/>
        </authorList>
    </citation>
    <scope>NUCLEOTIDE SEQUENCE [LARGE SCALE GENOMIC DNA]</scope>
    <source>
        <strain evidence="7 8">ACht1</strain>
    </source>
</reference>
<dbReference type="InterPro" id="IPR000014">
    <property type="entry name" value="PAS"/>
</dbReference>
<evidence type="ECO:0000259" key="6">
    <source>
        <dbReference type="PROSITE" id="PS51656"/>
    </source>
</evidence>
<evidence type="ECO:0000256" key="3">
    <source>
        <dbReference type="ARBA" id="ARBA00023004"/>
    </source>
</evidence>
<dbReference type="Pfam" id="PF13237">
    <property type="entry name" value="Fer4_10"/>
    <property type="match status" value="1"/>
</dbReference>
<dbReference type="SUPFAM" id="SSF54862">
    <property type="entry name" value="4Fe-4S ferredoxins"/>
    <property type="match status" value="1"/>
</dbReference>
<dbReference type="eggNOG" id="COG4624">
    <property type="taxonomic scope" value="Bacteria"/>
</dbReference>
<dbReference type="InterPro" id="IPR017896">
    <property type="entry name" value="4Fe4S_Fe-S-bd"/>
</dbReference>
<dbReference type="InterPro" id="IPR050340">
    <property type="entry name" value="Cytosolic_Fe-S_CAF"/>
</dbReference>
<keyword evidence="8" id="KW-1185">Reference proteome</keyword>
<dbReference type="Pfam" id="PF04060">
    <property type="entry name" value="FeS"/>
    <property type="match status" value="1"/>
</dbReference>
<dbReference type="PROSITE" id="PS51379">
    <property type="entry name" value="4FE4S_FER_2"/>
    <property type="match status" value="2"/>
</dbReference>
<name>U7D6C5_9BACT</name>
<dbReference type="Pfam" id="PF02906">
    <property type="entry name" value="Fe_hyd_lg_C"/>
    <property type="match status" value="1"/>
</dbReference>
<keyword evidence="4" id="KW-0411">Iron-sulfur</keyword>
<dbReference type="PATRIC" id="fig|1313304.3.peg.1007"/>
<dbReference type="SUPFAM" id="SSF55785">
    <property type="entry name" value="PYP-like sensor domain (PAS domain)"/>
    <property type="match status" value="1"/>
</dbReference>
<sequence>MHAPIYTEQRACQDCYKCVRQCPVKAIEVVNSSAVVNHTYCIFCGKCTLVCPAGAKKIRCDISRARNLLDTAETTILSLAPSYGAEFSDRSPEELIAEIQSLGFFGVSETALGAEIISDYLQHHPHDFTISTACPPVVELITTYLPHLLSHVSQAMSPLMAHACMLKEQYGPETKVIFAGPCPAKKLEADREDTAIDLALTFSELRELLRTQGESQKKHGGTFIPYGAHNGTRFPLDGGMSEVMKERGDTRQTLSYSGIDHIVETLKKTSAETMPPVFLELLSCAGGCINGAGCTTTNTTILRELSIIPGRKHPSVPALLHQSPHYSYGTNLPLTSPFFYPHEITTVLRDIGKYSAEDEINCAGCGYNSCRDFARACLLGKAETTMCVVHMRRQAEEKNDALLRTIPLGVVLVDSALRIVECNAKFMSLFSDIEFSLSHKELQQLRGKPLHQLIPCDALFSHLFEKKKKTHEIRQTIHNKIYRIFLFQINDHRQAGAIFQDITSPAVKAEEVIGKTEEVIQKNLSTVQTIASLLGENAAETQLMLNSIIETFRPSQEGESRGGASFY</sequence>
<dbReference type="InterPro" id="IPR007202">
    <property type="entry name" value="4Fe-4S_dom"/>
</dbReference>
<feature type="domain" description="4Fe-4S" evidence="6">
    <location>
        <begin position="343"/>
        <end position="404"/>
    </location>
</feature>
<evidence type="ECO:0000259" key="5">
    <source>
        <dbReference type="PROSITE" id="PS51379"/>
    </source>
</evidence>
<dbReference type="InterPro" id="IPR035965">
    <property type="entry name" value="PAS-like_dom_sf"/>
</dbReference>
<dbReference type="RefSeq" id="WP_022636544.1">
    <property type="nucleotide sequence ID" value="NZ_ASJR01000007.1"/>
</dbReference>
<feature type="domain" description="4Fe-4S ferredoxin-type" evidence="5">
    <location>
        <begin position="32"/>
        <end position="61"/>
    </location>
</feature>
<dbReference type="PROSITE" id="PS00198">
    <property type="entry name" value="4FE4S_FER_1"/>
    <property type="match status" value="1"/>
</dbReference>
<organism evidence="7 8">
    <name type="scientific">Chitinivibrio alkaliphilus ACht1</name>
    <dbReference type="NCBI Taxonomy" id="1313304"/>
    <lineage>
        <taxon>Bacteria</taxon>
        <taxon>Pseudomonadati</taxon>
        <taxon>Fibrobacterota</taxon>
        <taxon>Chitinivibrionia</taxon>
        <taxon>Chitinivibrionales</taxon>
        <taxon>Chitinivibrionaceae</taxon>
        <taxon>Chitinivibrio</taxon>
    </lineage>
</organism>
<dbReference type="Gene3D" id="3.30.450.20">
    <property type="entry name" value="PAS domain"/>
    <property type="match status" value="1"/>
</dbReference>
<gene>
    <name evidence="7" type="ORF">CALK_1055</name>
</gene>